<dbReference type="RefSeq" id="XP_007759890.1">
    <property type="nucleotide sequence ID" value="XM_007761700.1"/>
</dbReference>
<feature type="region of interest" description="Disordered" evidence="1">
    <location>
        <begin position="68"/>
        <end position="150"/>
    </location>
</feature>
<dbReference type="HOGENOM" id="CLU_709811_0_0_1"/>
<protein>
    <submittedName>
        <fullName evidence="2">Uncharacterized protein</fullName>
    </submittedName>
</protein>
<feature type="region of interest" description="Disordered" evidence="1">
    <location>
        <begin position="367"/>
        <end position="389"/>
    </location>
</feature>
<dbReference type="AlphaFoldDB" id="W9VYP5"/>
<accession>W9VYP5</accession>
<evidence type="ECO:0000313" key="2">
    <source>
        <dbReference type="EMBL" id="EXJ57356.1"/>
    </source>
</evidence>
<gene>
    <name evidence="2" type="ORF">A1O7_07703</name>
</gene>
<keyword evidence="3" id="KW-1185">Reference proteome</keyword>
<organism evidence="2 3">
    <name type="scientific">Cladophialophora yegresii CBS 114405</name>
    <dbReference type="NCBI Taxonomy" id="1182544"/>
    <lineage>
        <taxon>Eukaryota</taxon>
        <taxon>Fungi</taxon>
        <taxon>Dikarya</taxon>
        <taxon>Ascomycota</taxon>
        <taxon>Pezizomycotina</taxon>
        <taxon>Eurotiomycetes</taxon>
        <taxon>Chaetothyriomycetidae</taxon>
        <taxon>Chaetothyriales</taxon>
        <taxon>Herpotrichiellaceae</taxon>
        <taxon>Cladophialophora</taxon>
    </lineage>
</organism>
<dbReference type="EMBL" id="AMGW01000005">
    <property type="protein sequence ID" value="EXJ57356.1"/>
    <property type="molecule type" value="Genomic_DNA"/>
</dbReference>
<feature type="compositionally biased region" description="Polar residues" evidence="1">
    <location>
        <begin position="86"/>
        <end position="99"/>
    </location>
</feature>
<reference evidence="2 3" key="1">
    <citation type="submission" date="2013-03" db="EMBL/GenBank/DDBJ databases">
        <title>The Genome Sequence of Cladophialophora yegresii CBS 114405.</title>
        <authorList>
            <consortium name="The Broad Institute Genomics Platform"/>
            <person name="Cuomo C."/>
            <person name="de Hoog S."/>
            <person name="Gorbushina A."/>
            <person name="Walker B."/>
            <person name="Young S.K."/>
            <person name="Zeng Q."/>
            <person name="Gargeya S."/>
            <person name="Fitzgerald M."/>
            <person name="Haas B."/>
            <person name="Abouelleil A."/>
            <person name="Allen A.W."/>
            <person name="Alvarado L."/>
            <person name="Arachchi H.M."/>
            <person name="Berlin A.M."/>
            <person name="Chapman S.B."/>
            <person name="Gainer-Dewar J."/>
            <person name="Goldberg J."/>
            <person name="Griggs A."/>
            <person name="Gujja S."/>
            <person name="Hansen M."/>
            <person name="Howarth C."/>
            <person name="Imamovic A."/>
            <person name="Ireland A."/>
            <person name="Larimer J."/>
            <person name="McCowan C."/>
            <person name="Murphy C."/>
            <person name="Pearson M."/>
            <person name="Poon T.W."/>
            <person name="Priest M."/>
            <person name="Roberts A."/>
            <person name="Saif S."/>
            <person name="Shea T."/>
            <person name="Sisk P."/>
            <person name="Sykes S."/>
            <person name="Wortman J."/>
            <person name="Nusbaum C."/>
            <person name="Birren B."/>
        </authorList>
    </citation>
    <scope>NUCLEOTIDE SEQUENCE [LARGE SCALE GENOMIC DNA]</scope>
    <source>
        <strain evidence="2 3">CBS 114405</strain>
    </source>
</reference>
<evidence type="ECO:0000256" key="1">
    <source>
        <dbReference type="SAM" id="MobiDB-lite"/>
    </source>
</evidence>
<feature type="region of interest" description="Disordered" evidence="1">
    <location>
        <begin position="1"/>
        <end position="29"/>
    </location>
</feature>
<name>W9VYP5_9EURO</name>
<dbReference type="Proteomes" id="UP000019473">
    <property type="component" value="Unassembled WGS sequence"/>
</dbReference>
<dbReference type="VEuPathDB" id="FungiDB:A1O7_07703"/>
<dbReference type="GeneID" id="19182275"/>
<sequence length="389" mass="42035">MPGPGKAPPASKASRLAASRAKTPDPDAAEIELKTQGFFGTEASKAETVHRDAAASKVKTPRIVCADARKATTAPPDAAASEAMTPGQTSTTSGASHQLRSPLGQLDPNMISRTKRPLGSLDDPVAKPESKRSRLTPGLPRSPSTTGRYQDDLRATLTQALEHDDGDDWSDCSDFGDLEEIIEGDQDEGAGDGSPAAGFETEAVILSVPKDDSFGDISNGFAGEADGTTAVSQETFIDAVNALCRSFPREEAEIREFFDRDIDEDDLMPAVLHSERHEAFRMEEVAVSRMPEEDIPRPSGDPSLARIGWQLNHPTELCSEKPGETLDDKSPTTRLMMKKGVDRISSFTYDTINRRARIRRVKQGSNFAAQGRLSQSSGQRHISRSITIT</sequence>
<proteinExistence type="predicted"/>
<comment type="caution">
    <text evidence="2">The sequence shown here is derived from an EMBL/GenBank/DDBJ whole genome shotgun (WGS) entry which is preliminary data.</text>
</comment>
<evidence type="ECO:0000313" key="3">
    <source>
        <dbReference type="Proteomes" id="UP000019473"/>
    </source>
</evidence>
<feature type="compositionally biased region" description="Low complexity" evidence="1">
    <location>
        <begin position="8"/>
        <end position="21"/>
    </location>
</feature>